<dbReference type="STRING" id="398512.Bccel_2947"/>
<dbReference type="Gene3D" id="1.25.40.10">
    <property type="entry name" value="Tetratricopeptide repeat domain"/>
    <property type="match status" value="1"/>
</dbReference>
<dbReference type="AlphaFoldDB" id="A0A0L6JPA9"/>
<proteinExistence type="predicted"/>
<dbReference type="Proteomes" id="UP000036923">
    <property type="component" value="Unassembled WGS sequence"/>
</dbReference>
<dbReference type="SUPFAM" id="SSF52540">
    <property type="entry name" value="P-loop containing nucleoside triphosphate hydrolases"/>
    <property type="match status" value="1"/>
</dbReference>
<dbReference type="InterPro" id="IPR011990">
    <property type="entry name" value="TPR-like_helical_dom_sf"/>
</dbReference>
<keyword evidence="2" id="KW-1185">Reference proteome</keyword>
<dbReference type="RefSeq" id="WP_160317721.1">
    <property type="nucleotide sequence ID" value="NZ_JQKC01000034.1"/>
</dbReference>
<dbReference type="InterPro" id="IPR027417">
    <property type="entry name" value="P-loop_NTPase"/>
</dbReference>
<gene>
    <name evidence="1" type="ORF">Bccel_2947</name>
</gene>
<protein>
    <submittedName>
        <fullName evidence="1">Uncharacterized protein</fullName>
    </submittedName>
</protein>
<accession>A0A0L6JPA9</accession>
<sequence>MKECNSEQAYYTIYEMLSTLTCVEPMHSLEQFFNNVCTLINRDTLIIFDDMPRFTSKLWNFFSKFINECSKHNIKVITTSPNEIPFSIKQTLEEKVFSCIEIPKLSNNEILDILNAYNAPEYILNEKLLGFIAAKTQRHPSLVCALCNYLSIKEWKFNFDTLEGILNNNYSTNLESEIQSLVIESINSVHEKELLYRLSIIDGPFTFDEVTSVCNIEPIIELPMENFENIKKLWFTQESELFIISPLIKKIAEKNITLSVKRSVNLAMATTIMKRKSLSPPEIMRAIIHFSGAEEFNDAGLVLIRVLNELDRLEINSDEWSFTSLWYGMELPPKMHIKTKLCLRVLQVKCCLRIGKDINILLEDFDNLLKDYNNEYIAIYMAVVLSLKNTQKANEYFLKSVNSLNGLKILNNTDKELPEELNLESIIWITGSSINSTEDVLNWINTLKQLSTKQLESVFRDEIAEHSCFNVINLMWLQERKKENPDWILILGFLNQLTDFACEKKLELLWACTIRVRIIILAENQGNIDAAIQLAEDSIKIASENPNIQFIIKSVTGHQLIYEKRYPQAIKWLTDALAQNTDIYPYEKISTFSGLSEAFMSINNCNFQESIKYSKEAVDFSKKSKNMPDYYLVKVLGEYIITLWETGQIEEAFCPFEESVNILLSKEKDTNEWKEVFTIFGHVSGYIVESLKYGTPPDKTRDGEPYAPPYRRIFLNSHPLVVEMYNKEMDYVLAIHTYWFAEKIGKNNEAKHWAIRAYEMGIKSSNQMLLISDGFNLNIYLLNSNRYEDALKICLDCTINLVRRSKNQQTEKNFIYESITYEQEDLSDIREETEKRMLTFWAIPSLMKISTINLTDPMAAKEHAKQIIDVCLKIKETASHQILWDNISNLFNAVFIETKDYDYFINHYNDIIKSEDIWIKVFYYIGSVALSKNIKDIIKIQLICAPVIDNEYKIFPSIYRAVIGDYFKLFWIYALSRYESKFIGVIWKMRILLEKYNYLSDDLAIKKILGVVSSNLDIDLDTKMWDWLEI</sequence>
<comment type="caution">
    <text evidence="1">The sequence shown here is derived from an EMBL/GenBank/DDBJ whole genome shotgun (WGS) entry which is preliminary data.</text>
</comment>
<name>A0A0L6JPA9_9FIRM</name>
<organism evidence="1 2">
    <name type="scientific">Pseudobacteroides cellulosolvens ATCC 35603 = DSM 2933</name>
    <dbReference type="NCBI Taxonomy" id="398512"/>
    <lineage>
        <taxon>Bacteria</taxon>
        <taxon>Bacillati</taxon>
        <taxon>Bacillota</taxon>
        <taxon>Clostridia</taxon>
        <taxon>Eubacteriales</taxon>
        <taxon>Oscillospiraceae</taxon>
        <taxon>Pseudobacteroides</taxon>
    </lineage>
</organism>
<reference evidence="2" key="1">
    <citation type="submission" date="2015-07" db="EMBL/GenBank/DDBJ databases">
        <title>Near-Complete Genome Sequence of the Cellulolytic Bacterium Bacteroides (Pseudobacteroides) cellulosolvens ATCC 35603.</title>
        <authorList>
            <person name="Dassa B."/>
            <person name="Utturkar S.M."/>
            <person name="Klingeman D.M."/>
            <person name="Hurt R.A."/>
            <person name="Keller M."/>
            <person name="Xu J."/>
            <person name="Reddy Y.H.K."/>
            <person name="Borovok I."/>
            <person name="Grinberg I.R."/>
            <person name="Lamed R."/>
            <person name="Zhivin O."/>
            <person name="Bayer E.A."/>
            <person name="Brown S.D."/>
        </authorList>
    </citation>
    <scope>NUCLEOTIDE SEQUENCE [LARGE SCALE GENOMIC DNA]</scope>
    <source>
        <strain evidence="2">DSM 2933</strain>
    </source>
</reference>
<evidence type="ECO:0000313" key="1">
    <source>
        <dbReference type="EMBL" id="KNY27676.1"/>
    </source>
</evidence>
<dbReference type="SUPFAM" id="SSF48452">
    <property type="entry name" value="TPR-like"/>
    <property type="match status" value="1"/>
</dbReference>
<evidence type="ECO:0000313" key="2">
    <source>
        <dbReference type="Proteomes" id="UP000036923"/>
    </source>
</evidence>
<dbReference type="eggNOG" id="COG0470">
    <property type="taxonomic scope" value="Bacteria"/>
</dbReference>
<dbReference type="EMBL" id="LGTC01000001">
    <property type="protein sequence ID" value="KNY27676.1"/>
    <property type="molecule type" value="Genomic_DNA"/>
</dbReference>